<dbReference type="Pfam" id="PF22725">
    <property type="entry name" value="GFO_IDH_MocA_C3"/>
    <property type="match status" value="1"/>
</dbReference>
<evidence type="ECO:0000256" key="1">
    <source>
        <dbReference type="SAM" id="MobiDB-lite"/>
    </source>
</evidence>
<dbReference type="SUPFAM" id="SSF51735">
    <property type="entry name" value="NAD(P)-binding Rossmann-fold domains"/>
    <property type="match status" value="1"/>
</dbReference>
<protein>
    <submittedName>
        <fullName evidence="4">Gfo/Idh/MocA family oxidoreductase</fullName>
    </submittedName>
</protein>
<feature type="region of interest" description="Disordered" evidence="1">
    <location>
        <begin position="350"/>
        <end position="396"/>
    </location>
</feature>
<evidence type="ECO:0000259" key="2">
    <source>
        <dbReference type="Pfam" id="PF01408"/>
    </source>
</evidence>
<accession>A0AAE8VWW6</accession>
<dbReference type="Gene3D" id="3.40.50.720">
    <property type="entry name" value="NAD(P)-binding Rossmann-like Domain"/>
    <property type="match status" value="1"/>
</dbReference>
<feature type="compositionally biased region" description="Low complexity" evidence="1">
    <location>
        <begin position="370"/>
        <end position="385"/>
    </location>
</feature>
<dbReference type="RefSeq" id="WP_009303274.1">
    <property type="nucleotide sequence ID" value="NZ_JARAVD010000283.1"/>
</dbReference>
<reference evidence="4 5" key="1">
    <citation type="submission" date="2019-03" db="EMBL/GenBank/DDBJ databases">
        <title>Comparative genomic analyses of the sweetpotato soil rot pathogen, Streptomyces ipomoeae.</title>
        <authorList>
            <person name="Ruschel Soares N."/>
            <person name="Badger J.H."/>
            <person name="Huguet-Tapia J.C."/>
            <person name="Clark C.A."/>
            <person name="Pettis G.S."/>
        </authorList>
    </citation>
    <scope>NUCLEOTIDE SEQUENCE [LARGE SCALE GENOMIC DNA]</scope>
    <source>
        <strain evidence="4 5">88-35</strain>
    </source>
</reference>
<dbReference type="GO" id="GO:0000166">
    <property type="term" value="F:nucleotide binding"/>
    <property type="evidence" value="ECO:0007669"/>
    <property type="project" value="InterPro"/>
</dbReference>
<evidence type="ECO:0000313" key="5">
    <source>
        <dbReference type="Proteomes" id="UP000318720"/>
    </source>
</evidence>
<organism evidence="4 5">
    <name type="scientific">Streptomyces ipomoeae</name>
    <dbReference type="NCBI Taxonomy" id="103232"/>
    <lineage>
        <taxon>Bacteria</taxon>
        <taxon>Bacillati</taxon>
        <taxon>Actinomycetota</taxon>
        <taxon>Actinomycetes</taxon>
        <taxon>Kitasatosporales</taxon>
        <taxon>Streptomycetaceae</taxon>
        <taxon>Streptomyces</taxon>
    </lineage>
</organism>
<dbReference type="InterPro" id="IPR052515">
    <property type="entry name" value="Gfo/Idh/MocA_Oxidoreductase"/>
</dbReference>
<dbReference type="InterPro" id="IPR036291">
    <property type="entry name" value="NAD(P)-bd_dom_sf"/>
</dbReference>
<comment type="caution">
    <text evidence="4">The sequence shown here is derived from an EMBL/GenBank/DDBJ whole genome shotgun (WGS) entry which is preliminary data.</text>
</comment>
<dbReference type="Proteomes" id="UP000318720">
    <property type="component" value="Unassembled WGS sequence"/>
</dbReference>
<evidence type="ECO:0000259" key="3">
    <source>
        <dbReference type="Pfam" id="PF22725"/>
    </source>
</evidence>
<dbReference type="InterPro" id="IPR055170">
    <property type="entry name" value="GFO_IDH_MocA-like_dom"/>
</dbReference>
<dbReference type="InterPro" id="IPR000683">
    <property type="entry name" value="Gfo/Idh/MocA-like_OxRdtase_N"/>
</dbReference>
<dbReference type="SUPFAM" id="SSF55347">
    <property type="entry name" value="Glyceraldehyde-3-phosphate dehydrogenase-like, C-terminal domain"/>
    <property type="match status" value="1"/>
</dbReference>
<evidence type="ECO:0000313" key="4">
    <source>
        <dbReference type="EMBL" id="TQE23076.1"/>
    </source>
</evidence>
<dbReference type="PANTHER" id="PTHR43249:SF1">
    <property type="entry name" value="D-GLUCOSIDE 3-DEHYDROGENASE"/>
    <property type="match status" value="1"/>
</dbReference>
<feature type="domain" description="Gfo/Idh/MocA-like oxidoreductase N-terminal" evidence="2">
    <location>
        <begin position="4"/>
        <end position="124"/>
    </location>
</feature>
<gene>
    <name evidence="4" type="ORF">Sipo8835_35285</name>
</gene>
<feature type="domain" description="GFO/IDH/MocA-like oxidoreductase" evidence="3">
    <location>
        <begin position="133"/>
        <end position="273"/>
    </location>
</feature>
<dbReference type="Gene3D" id="3.30.360.10">
    <property type="entry name" value="Dihydrodipicolinate Reductase, domain 2"/>
    <property type="match status" value="1"/>
</dbReference>
<name>A0AAE8VWW6_9ACTN</name>
<dbReference type="Pfam" id="PF01408">
    <property type="entry name" value="GFO_IDH_MocA"/>
    <property type="match status" value="1"/>
</dbReference>
<sequence length="396" mass="41670">MVNLRAAIVGCGSISSSHHTAAYVADSRVNLVAVVDPDHDRARAMARRFGVREVFSSLDEMLATTDVDLVSICTPPHLHAPLAITALRADCHVLCEQPAATNAADVARMAAVAAAEHRVLTFGFPYRHLTEARTARGLIDTGEIGEIYDVQLTAMRRSGASDRGCHVDRARAGSGPLIDIGVHVLDLAMWLTGFPEAIDTLCVTPDRVLGRGEGVRDGVEGLISRRGGAGTKWTGLVQYRDGMSLTIATSYAAQPADEEIIRVRLLGDKGGLEVFPLLLSHPNPPAPGHTRLVLPGEPWDHELAHRRQTAAFVDACLGRGPVPVTPAEAIHVQDIADRLYRSSHGTAAIAGPAATSTGNPAEPAGPVDPANPAEPAGPAGQANPGHTNLVREATSA</sequence>
<dbReference type="AlphaFoldDB" id="A0AAE8VWW6"/>
<dbReference type="EMBL" id="SPAZ01000276">
    <property type="protein sequence ID" value="TQE23076.1"/>
    <property type="molecule type" value="Genomic_DNA"/>
</dbReference>
<proteinExistence type="predicted"/>
<dbReference type="PANTHER" id="PTHR43249">
    <property type="entry name" value="UDP-N-ACETYL-2-AMINO-2-DEOXY-D-GLUCURONATE OXIDASE"/>
    <property type="match status" value="1"/>
</dbReference>